<comment type="caution">
    <text evidence="2">The sequence shown here is derived from an EMBL/GenBank/DDBJ whole genome shotgun (WGS) entry which is preliminary data.</text>
</comment>
<feature type="transmembrane region" description="Helical" evidence="1">
    <location>
        <begin position="50"/>
        <end position="69"/>
    </location>
</feature>
<sequence>MFLDTYAYLIRLFASYYLHSLVELVNINFKKYSSSEDCSILCFYEKISTDALCLILVLFGLPLCVRIPFTAVET</sequence>
<organism evidence="2 3">
    <name type="scientific">Nitrosomonas communis</name>
    <dbReference type="NCBI Taxonomy" id="44574"/>
    <lineage>
        <taxon>Bacteria</taxon>
        <taxon>Pseudomonadati</taxon>
        <taxon>Pseudomonadota</taxon>
        <taxon>Betaproteobacteria</taxon>
        <taxon>Nitrosomonadales</taxon>
        <taxon>Nitrosomonadaceae</taxon>
        <taxon>Nitrosomonas</taxon>
    </lineage>
</organism>
<keyword evidence="1" id="KW-0472">Membrane</keyword>
<keyword evidence="1" id="KW-0812">Transmembrane</keyword>
<dbReference type="AlphaFoldDB" id="A0A5D3Y9Q2"/>
<evidence type="ECO:0000313" key="2">
    <source>
        <dbReference type="EMBL" id="TYP73724.1"/>
    </source>
</evidence>
<proteinExistence type="predicted"/>
<feature type="transmembrane region" description="Helical" evidence="1">
    <location>
        <begin position="6"/>
        <end position="29"/>
    </location>
</feature>
<protein>
    <submittedName>
        <fullName evidence="2">Uncharacterized protein</fullName>
    </submittedName>
</protein>
<dbReference type="Proteomes" id="UP000324176">
    <property type="component" value="Unassembled WGS sequence"/>
</dbReference>
<dbReference type="EMBL" id="VNHT01000091">
    <property type="protein sequence ID" value="TYP73724.1"/>
    <property type="molecule type" value="Genomic_DNA"/>
</dbReference>
<reference evidence="2 3" key="1">
    <citation type="submission" date="2019-07" db="EMBL/GenBank/DDBJ databases">
        <title>Active sludge and wastewater microbial communities from Klosterneuburg, Austria.</title>
        <authorList>
            <person name="Wagner M."/>
        </authorList>
    </citation>
    <scope>NUCLEOTIDE SEQUENCE [LARGE SCALE GENOMIC DNA]</scope>
    <source>
        <strain evidence="2 3">Nm2</strain>
    </source>
</reference>
<evidence type="ECO:0000256" key="1">
    <source>
        <dbReference type="SAM" id="Phobius"/>
    </source>
</evidence>
<name>A0A5D3Y9Q2_9PROT</name>
<gene>
    <name evidence="2" type="ORF">BCL69_109115</name>
</gene>
<keyword evidence="1" id="KW-1133">Transmembrane helix</keyword>
<accession>A0A5D3Y9Q2</accession>
<evidence type="ECO:0000313" key="3">
    <source>
        <dbReference type="Proteomes" id="UP000324176"/>
    </source>
</evidence>